<keyword evidence="1" id="KW-1133">Transmembrane helix</keyword>
<evidence type="ECO:0000256" key="1">
    <source>
        <dbReference type="SAM" id="Phobius"/>
    </source>
</evidence>
<comment type="caution">
    <text evidence="2">The sequence shown here is derived from an EMBL/GenBank/DDBJ whole genome shotgun (WGS) entry which is preliminary data.</text>
</comment>
<keyword evidence="3" id="KW-1185">Reference proteome</keyword>
<keyword evidence="1" id="KW-0812">Transmembrane</keyword>
<evidence type="ECO:0000313" key="2">
    <source>
        <dbReference type="EMBL" id="KAK2658663.1"/>
    </source>
</evidence>
<organism evidence="2 3">
    <name type="scientific">Dipteronia dyeriana</name>
    <dbReference type="NCBI Taxonomy" id="168575"/>
    <lineage>
        <taxon>Eukaryota</taxon>
        <taxon>Viridiplantae</taxon>
        <taxon>Streptophyta</taxon>
        <taxon>Embryophyta</taxon>
        <taxon>Tracheophyta</taxon>
        <taxon>Spermatophyta</taxon>
        <taxon>Magnoliopsida</taxon>
        <taxon>eudicotyledons</taxon>
        <taxon>Gunneridae</taxon>
        <taxon>Pentapetalae</taxon>
        <taxon>rosids</taxon>
        <taxon>malvids</taxon>
        <taxon>Sapindales</taxon>
        <taxon>Sapindaceae</taxon>
        <taxon>Hippocastanoideae</taxon>
        <taxon>Acereae</taxon>
        <taxon>Dipteronia</taxon>
    </lineage>
</organism>
<sequence length="169" mass="19096">MLNEPKTQESATNNYAFTLLLTGYGILGYIDGTLPYPRLVIKENGQDQVNHSYSLWIRQHKLILSAIIASLTKTMVSFIRLYETSKSAWDKLESTYGKPSKGHIMALKSQLRKITRGNKIITESTHLVKSIVDEISVLDTPVGDDYKELSTAIRARDNPISFVELHEKL</sequence>
<dbReference type="EMBL" id="JANJYI010000002">
    <property type="protein sequence ID" value="KAK2658663.1"/>
    <property type="molecule type" value="Genomic_DNA"/>
</dbReference>
<feature type="transmembrane region" description="Helical" evidence="1">
    <location>
        <begin position="12"/>
        <end position="30"/>
    </location>
</feature>
<dbReference type="AlphaFoldDB" id="A0AAE0CQ13"/>
<reference evidence="2" key="1">
    <citation type="journal article" date="2023" name="Plant J.">
        <title>Genome sequences and population genomics provide insights into the demographic history, inbreeding, and mutation load of two 'living fossil' tree species of Dipteronia.</title>
        <authorList>
            <person name="Feng Y."/>
            <person name="Comes H.P."/>
            <person name="Chen J."/>
            <person name="Zhu S."/>
            <person name="Lu R."/>
            <person name="Zhang X."/>
            <person name="Li P."/>
            <person name="Qiu J."/>
            <person name="Olsen K.M."/>
            <person name="Qiu Y."/>
        </authorList>
    </citation>
    <scope>NUCLEOTIDE SEQUENCE</scope>
    <source>
        <strain evidence="2">KIB01</strain>
    </source>
</reference>
<protein>
    <submittedName>
        <fullName evidence="2">Uncharacterized protein</fullName>
    </submittedName>
</protein>
<accession>A0AAE0CQ13</accession>
<dbReference type="PANTHER" id="PTHR47481">
    <property type="match status" value="1"/>
</dbReference>
<gene>
    <name evidence="2" type="ORF">Ddye_005196</name>
</gene>
<proteinExistence type="predicted"/>
<dbReference type="Proteomes" id="UP001280121">
    <property type="component" value="Unassembled WGS sequence"/>
</dbReference>
<dbReference type="PANTHER" id="PTHR47481:SF22">
    <property type="entry name" value="RETROTRANSPOSON GAG DOMAIN-CONTAINING PROTEIN"/>
    <property type="match status" value="1"/>
</dbReference>
<name>A0AAE0CQ13_9ROSI</name>
<evidence type="ECO:0000313" key="3">
    <source>
        <dbReference type="Proteomes" id="UP001280121"/>
    </source>
</evidence>
<dbReference type="Pfam" id="PF14223">
    <property type="entry name" value="Retrotran_gag_2"/>
    <property type="match status" value="1"/>
</dbReference>
<keyword evidence="1" id="KW-0472">Membrane</keyword>